<evidence type="ECO:0000313" key="2">
    <source>
        <dbReference type="EMBL" id="PWZ58096.1"/>
    </source>
</evidence>
<dbReference type="Proteomes" id="UP000251960">
    <property type="component" value="Chromosome 1"/>
</dbReference>
<proteinExistence type="predicted"/>
<sequence length="313" mass="35176">MAPRALDILACCRHVAVDDSVLAKENAHKREKRWRRWTDEIKRKVLTTARRPRIWAVRREEPCDVDVGKQRVHTPERKVPGQQATPRRDGAPVLQIDRSPSDDDDGAPEAVAVDGRHNRKCLRDFDLPPEEISDAPVESRLPTGVLAVEGRRKGEGFRVRFDLPPQEISTAPVEPWFPSGVLGVPPESFAHSDAEMTAAFLMSVIAEKSGGTGSATQVDRDLVACWTERKEACSRRLRYLRDYCPFQREDEESELGTTTRPEAEPAHAEVWPAVKTGLPFESPECEAEFVKAIRSRYLGEGRVLIPPCIRNKS</sequence>
<name>A0A317YJ22_MAIZE</name>
<evidence type="ECO:0000256" key="1">
    <source>
        <dbReference type="SAM" id="MobiDB-lite"/>
    </source>
</evidence>
<organism evidence="2">
    <name type="scientific">Zea mays</name>
    <name type="common">Maize</name>
    <dbReference type="NCBI Taxonomy" id="4577"/>
    <lineage>
        <taxon>Eukaryota</taxon>
        <taxon>Viridiplantae</taxon>
        <taxon>Streptophyta</taxon>
        <taxon>Embryophyta</taxon>
        <taxon>Tracheophyta</taxon>
        <taxon>Spermatophyta</taxon>
        <taxon>Magnoliopsida</taxon>
        <taxon>Liliopsida</taxon>
        <taxon>Poales</taxon>
        <taxon>Poaceae</taxon>
        <taxon>PACMAD clade</taxon>
        <taxon>Panicoideae</taxon>
        <taxon>Andropogonodae</taxon>
        <taxon>Andropogoneae</taxon>
        <taxon>Tripsacinae</taxon>
        <taxon>Zea</taxon>
    </lineage>
</organism>
<protein>
    <submittedName>
        <fullName evidence="2">Uncharacterized protein</fullName>
    </submittedName>
</protein>
<dbReference type="EMBL" id="NCVQ01000001">
    <property type="protein sequence ID" value="PWZ58096.1"/>
    <property type="molecule type" value="Genomic_DNA"/>
</dbReference>
<accession>A0A317YJ22</accession>
<gene>
    <name evidence="2" type="ORF">Zm00014a_030312</name>
</gene>
<dbReference type="AlphaFoldDB" id="A0A317YJ22"/>
<feature type="region of interest" description="Disordered" evidence="1">
    <location>
        <begin position="65"/>
        <end position="110"/>
    </location>
</feature>
<feature type="compositionally biased region" description="Basic and acidic residues" evidence="1">
    <location>
        <begin position="65"/>
        <end position="79"/>
    </location>
</feature>
<reference evidence="2" key="1">
    <citation type="journal article" date="2018" name="Nat. Genet.">
        <title>Extensive intraspecific gene order and gene structural variations between Mo17 and other maize genomes.</title>
        <authorList>
            <person name="Sun S."/>
            <person name="Zhou Y."/>
            <person name="Chen J."/>
            <person name="Shi J."/>
            <person name="Zhao H."/>
            <person name="Zhao H."/>
            <person name="Song W."/>
            <person name="Zhang M."/>
            <person name="Cui Y."/>
            <person name="Dong X."/>
            <person name="Liu H."/>
            <person name="Ma X."/>
            <person name="Jiao Y."/>
            <person name="Wang B."/>
            <person name="Wei X."/>
            <person name="Stein J.C."/>
            <person name="Glaubitz J.C."/>
            <person name="Lu F."/>
            <person name="Yu G."/>
            <person name="Liang C."/>
            <person name="Fengler K."/>
            <person name="Li B."/>
            <person name="Rafalski A."/>
            <person name="Schnable P.S."/>
            <person name="Ware D.H."/>
            <person name="Buckler E.S."/>
            <person name="Lai J."/>
        </authorList>
    </citation>
    <scope>NUCLEOTIDE SEQUENCE [LARGE SCALE GENOMIC DNA]</scope>
    <source>
        <tissue evidence="2">Seedling</tissue>
    </source>
</reference>
<comment type="caution">
    <text evidence="2">The sequence shown here is derived from an EMBL/GenBank/DDBJ whole genome shotgun (WGS) entry which is preliminary data.</text>
</comment>